<dbReference type="RefSeq" id="WP_309971930.1">
    <property type="nucleotide sequence ID" value="NZ_JAVDWH010000001.1"/>
</dbReference>
<comment type="caution">
    <text evidence="3">The sequence shown here is derived from an EMBL/GenBank/DDBJ whole genome shotgun (WGS) entry which is preliminary data.</text>
</comment>
<keyword evidence="1" id="KW-0472">Membrane</keyword>
<name>A0ABU1URM3_9ACTN</name>
<organism evidence="3 4">
    <name type="scientific">Aeromicrobium panaciterrae</name>
    <dbReference type="NCBI Taxonomy" id="363861"/>
    <lineage>
        <taxon>Bacteria</taxon>
        <taxon>Bacillati</taxon>
        <taxon>Actinomycetota</taxon>
        <taxon>Actinomycetes</taxon>
        <taxon>Propionibacteriales</taxon>
        <taxon>Nocardioidaceae</taxon>
        <taxon>Aeromicrobium</taxon>
    </lineage>
</organism>
<dbReference type="InterPro" id="IPR025241">
    <property type="entry name" value="DUF4190"/>
</dbReference>
<evidence type="ECO:0000313" key="3">
    <source>
        <dbReference type="EMBL" id="MDR7087826.1"/>
    </source>
</evidence>
<feature type="transmembrane region" description="Helical" evidence="1">
    <location>
        <begin position="23"/>
        <end position="49"/>
    </location>
</feature>
<dbReference type="Proteomes" id="UP001257739">
    <property type="component" value="Unassembled WGS sequence"/>
</dbReference>
<evidence type="ECO:0000256" key="1">
    <source>
        <dbReference type="SAM" id="Phobius"/>
    </source>
</evidence>
<keyword evidence="4" id="KW-1185">Reference proteome</keyword>
<keyword evidence="1" id="KW-0812">Transmembrane</keyword>
<keyword evidence="1" id="KW-1133">Transmembrane helix</keyword>
<evidence type="ECO:0000313" key="4">
    <source>
        <dbReference type="Proteomes" id="UP001257739"/>
    </source>
</evidence>
<feature type="transmembrane region" description="Helical" evidence="1">
    <location>
        <begin position="70"/>
        <end position="103"/>
    </location>
</feature>
<evidence type="ECO:0000259" key="2">
    <source>
        <dbReference type="Pfam" id="PF13828"/>
    </source>
</evidence>
<dbReference type="EMBL" id="JAVDWH010000001">
    <property type="protein sequence ID" value="MDR7087826.1"/>
    <property type="molecule type" value="Genomic_DNA"/>
</dbReference>
<protein>
    <recommendedName>
        <fullName evidence="2">DUF4190 domain-containing protein</fullName>
    </recommendedName>
</protein>
<dbReference type="Pfam" id="PF13828">
    <property type="entry name" value="DUF4190"/>
    <property type="match status" value="1"/>
</dbReference>
<accession>A0ABU1URM3</accession>
<sequence length="109" mass="11505">MTADPWGHPAPIPQHPLANRSMILGLIGLCGFFVLLVPVLLSPFAWYYGTVARREIDRAPAQWSNRSEATTGLVCGIIGTALLALAVIVGALIVGSLALLLTFEGGYSS</sequence>
<reference evidence="3 4" key="1">
    <citation type="submission" date="2023-07" db="EMBL/GenBank/DDBJ databases">
        <title>Sorghum-associated microbial communities from plants grown in Nebraska, USA.</title>
        <authorList>
            <person name="Schachtman D."/>
        </authorList>
    </citation>
    <scope>NUCLEOTIDE SEQUENCE [LARGE SCALE GENOMIC DNA]</scope>
    <source>
        <strain evidence="3 4">BE248</strain>
    </source>
</reference>
<gene>
    <name evidence="3" type="ORF">J2X11_002665</name>
</gene>
<proteinExistence type="predicted"/>
<feature type="domain" description="DUF4190" evidence="2">
    <location>
        <begin position="18"/>
        <end position="86"/>
    </location>
</feature>